<dbReference type="RefSeq" id="WP_146169397.1">
    <property type="nucleotide sequence ID" value="NZ_BOMO01000057.1"/>
</dbReference>
<keyword evidence="1" id="KW-0472">Membrane</keyword>
<evidence type="ECO:0000256" key="1">
    <source>
        <dbReference type="SAM" id="Phobius"/>
    </source>
</evidence>
<gene>
    <name evidence="2" type="ORF">CLV67_117142</name>
</gene>
<evidence type="ECO:0000313" key="2">
    <source>
        <dbReference type="EMBL" id="PRX17085.1"/>
    </source>
</evidence>
<feature type="transmembrane region" description="Helical" evidence="1">
    <location>
        <begin position="12"/>
        <end position="29"/>
    </location>
</feature>
<comment type="caution">
    <text evidence="2">The sequence shown here is derived from an EMBL/GenBank/DDBJ whole genome shotgun (WGS) entry which is preliminary data.</text>
</comment>
<feature type="transmembrane region" description="Helical" evidence="1">
    <location>
        <begin position="169"/>
        <end position="190"/>
    </location>
</feature>
<sequence>MEGATCVGEAFLWGAVSASALLVGALVAFRLRPGRRLIATVMALGAGLLLGSVSFELIDEALKTRSVAGVALFVLIGAGAFTLGDWLLSRRGGGERKDSEGAQASGSPLAIVLGSVLDGIPESFVLGLTVLQGQVSIALLAGIVLSNLPEGMASSSGLREARWPQGRVLLMWSAVVLVSGLSAMAGYALLDPAHDLTGALVQAFAAGALLAMLSNTLLPEAYEVEGVLTGPFVVAGFAVSLGLSAI</sequence>
<protein>
    <submittedName>
        <fullName evidence="2">ZIP family zinc transporter</fullName>
    </submittedName>
</protein>
<dbReference type="OrthoDB" id="1145132at2"/>
<feature type="transmembrane region" description="Helical" evidence="1">
    <location>
        <begin position="196"/>
        <end position="214"/>
    </location>
</feature>
<feature type="transmembrane region" description="Helical" evidence="1">
    <location>
        <begin position="36"/>
        <end position="55"/>
    </location>
</feature>
<dbReference type="EMBL" id="PVMZ01000017">
    <property type="protein sequence ID" value="PRX17085.1"/>
    <property type="molecule type" value="Genomic_DNA"/>
</dbReference>
<keyword evidence="3" id="KW-1185">Reference proteome</keyword>
<dbReference type="AlphaFoldDB" id="A0A2T0K2M6"/>
<keyword evidence="1" id="KW-1133">Transmembrane helix</keyword>
<dbReference type="Proteomes" id="UP000239415">
    <property type="component" value="Unassembled WGS sequence"/>
</dbReference>
<feature type="transmembrane region" description="Helical" evidence="1">
    <location>
        <begin position="67"/>
        <end position="88"/>
    </location>
</feature>
<reference evidence="2 3" key="1">
    <citation type="submission" date="2018-03" db="EMBL/GenBank/DDBJ databases">
        <title>Genomic Encyclopedia of Archaeal and Bacterial Type Strains, Phase II (KMG-II): from individual species to whole genera.</title>
        <authorList>
            <person name="Goeker M."/>
        </authorList>
    </citation>
    <scope>NUCLEOTIDE SEQUENCE [LARGE SCALE GENOMIC DNA]</scope>
    <source>
        <strain evidence="2 3">DSM 43146</strain>
    </source>
</reference>
<organism evidence="2 3">
    <name type="scientific">Actinoplanes italicus</name>
    <dbReference type="NCBI Taxonomy" id="113567"/>
    <lineage>
        <taxon>Bacteria</taxon>
        <taxon>Bacillati</taxon>
        <taxon>Actinomycetota</taxon>
        <taxon>Actinomycetes</taxon>
        <taxon>Micromonosporales</taxon>
        <taxon>Micromonosporaceae</taxon>
        <taxon>Actinoplanes</taxon>
    </lineage>
</organism>
<accession>A0A2T0K2M6</accession>
<evidence type="ECO:0000313" key="3">
    <source>
        <dbReference type="Proteomes" id="UP000239415"/>
    </source>
</evidence>
<name>A0A2T0K2M6_9ACTN</name>
<keyword evidence="1" id="KW-0812">Transmembrane</keyword>
<proteinExistence type="predicted"/>
<feature type="transmembrane region" description="Helical" evidence="1">
    <location>
        <begin position="226"/>
        <end position="245"/>
    </location>
</feature>